<keyword evidence="4" id="KW-0472">Membrane</keyword>
<dbReference type="EMBL" id="OZ020114">
    <property type="protein sequence ID" value="CAK9266801.1"/>
    <property type="molecule type" value="Genomic_DNA"/>
</dbReference>
<dbReference type="InterPro" id="IPR044174">
    <property type="entry name" value="BC10-like"/>
</dbReference>
<keyword evidence="5" id="KW-0325">Glycoprotein</keyword>
<keyword evidence="7" id="KW-1185">Reference proteome</keyword>
<evidence type="ECO:0000313" key="6">
    <source>
        <dbReference type="EMBL" id="CAK9266801.1"/>
    </source>
</evidence>
<dbReference type="PANTHER" id="PTHR31042:SF150">
    <property type="entry name" value="OS06G0661900 PROTEIN"/>
    <property type="match status" value="1"/>
</dbReference>
<proteinExistence type="predicted"/>
<name>A0ABP0WLS0_9BRYO</name>
<sequence length="419" mass="48335">MVTWRWMVRQRRLVLSLGLSVLFLSLFSSAFVYKFGAALGCDFLKGNLCKNVSPLSSIAAPLPLPQDLHKDLSAQEQFPPPLRHQLPSDLELPRNYSDAELTARVLAQDILSRSTLNIEQPKLAFMFLTPGPLPFEGLWDRFFEGHEDRYSVYVHASKKESLGSIWKGNVFKGREIRSEKVFWGQIEMVDAERRLLANALQDKRNQYFVLLSETCVPLHDFNYIYKYLLGARMSFVDCFDDPGPHGLGRYSDRMMPEVSRRAWRKGGQWFAMTRQHALLVVADNFYYRKFSSFCKPGPENHNCYPDEHYVQTFLHIMDPSHLANWTVTHVDWSEGKWHPKSYATEDVTETTLAAIQAINYHVHVNSDGEAKKSTVPCLWNGEHRPCFLFARKFLPETADILSKLLPQLIWQRSQGTETL</sequence>
<reference evidence="6" key="1">
    <citation type="submission" date="2024-02" db="EMBL/GenBank/DDBJ databases">
        <authorList>
            <consortium name="ELIXIR-Norway"/>
            <consortium name="Elixir Norway"/>
        </authorList>
    </citation>
    <scope>NUCLEOTIDE SEQUENCE</scope>
</reference>
<evidence type="ECO:0008006" key="8">
    <source>
        <dbReference type="Google" id="ProtNLM"/>
    </source>
</evidence>
<dbReference type="Proteomes" id="UP001497444">
    <property type="component" value="Chromosome 19"/>
</dbReference>
<comment type="subcellular location">
    <subcellularLocation>
        <location evidence="1">Membrane</location>
        <topology evidence="1">Single-pass type II membrane protein</topology>
    </subcellularLocation>
</comment>
<dbReference type="PANTHER" id="PTHR31042">
    <property type="entry name" value="CORE-2/I-BRANCHING BETA-1,6-N-ACETYLGLUCOSAMINYLTRANSFERASE FAMILY PROTEIN-RELATED"/>
    <property type="match status" value="1"/>
</dbReference>
<evidence type="ECO:0000256" key="5">
    <source>
        <dbReference type="ARBA" id="ARBA00023180"/>
    </source>
</evidence>
<protein>
    <recommendedName>
        <fullName evidence="8">Core-2/I-branching beta-1,6-N-acetylglucosaminyltransferase family protein</fullName>
    </recommendedName>
</protein>
<gene>
    <name evidence="6" type="ORF">CSSPJE1EN1_LOCUS12279</name>
</gene>
<evidence type="ECO:0000256" key="3">
    <source>
        <dbReference type="ARBA" id="ARBA00022679"/>
    </source>
</evidence>
<evidence type="ECO:0000256" key="4">
    <source>
        <dbReference type="ARBA" id="ARBA00023136"/>
    </source>
</evidence>
<evidence type="ECO:0000313" key="7">
    <source>
        <dbReference type="Proteomes" id="UP001497444"/>
    </source>
</evidence>
<keyword evidence="3" id="KW-0808">Transferase</keyword>
<accession>A0ABP0WLS0</accession>
<evidence type="ECO:0000256" key="2">
    <source>
        <dbReference type="ARBA" id="ARBA00022676"/>
    </source>
</evidence>
<evidence type="ECO:0000256" key="1">
    <source>
        <dbReference type="ARBA" id="ARBA00004606"/>
    </source>
</evidence>
<dbReference type="InterPro" id="IPR003406">
    <property type="entry name" value="Glyco_trans_14"/>
</dbReference>
<keyword evidence="2" id="KW-0328">Glycosyltransferase</keyword>
<dbReference type="Pfam" id="PF02485">
    <property type="entry name" value="Branch"/>
    <property type="match status" value="1"/>
</dbReference>
<organism evidence="6 7">
    <name type="scientific">Sphagnum jensenii</name>
    <dbReference type="NCBI Taxonomy" id="128206"/>
    <lineage>
        <taxon>Eukaryota</taxon>
        <taxon>Viridiplantae</taxon>
        <taxon>Streptophyta</taxon>
        <taxon>Embryophyta</taxon>
        <taxon>Bryophyta</taxon>
        <taxon>Sphagnophytina</taxon>
        <taxon>Sphagnopsida</taxon>
        <taxon>Sphagnales</taxon>
        <taxon>Sphagnaceae</taxon>
        <taxon>Sphagnum</taxon>
    </lineage>
</organism>